<dbReference type="KEGG" id="llu:AKJ09_04137"/>
<dbReference type="AlphaFoldDB" id="A0A0K1PVB4"/>
<proteinExistence type="predicted"/>
<dbReference type="SUPFAM" id="SSF48431">
    <property type="entry name" value="Lipovitellin-phosvitin complex, superhelical domain"/>
    <property type="match status" value="1"/>
</dbReference>
<dbReference type="Proteomes" id="UP000064967">
    <property type="component" value="Chromosome"/>
</dbReference>
<accession>A0A0K1PVB4</accession>
<dbReference type="InterPro" id="IPR011030">
    <property type="entry name" value="Lipovitellin_superhlx_dom"/>
</dbReference>
<evidence type="ECO:0008006" key="3">
    <source>
        <dbReference type="Google" id="ProtNLM"/>
    </source>
</evidence>
<dbReference type="PROSITE" id="PS51257">
    <property type="entry name" value="PROKAR_LIPOPROTEIN"/>
    <property type="match status" value="1"/>
</dbReference>
<dbReference type="EMBL" id="CP012333">
    <property type="protein sequence ID" value="AKU97473.1"/>
    <property type="molecule type" value="Genomic_DNA"/>
</dbReference>
<evidence type="ECO:0000313" key="2">
    <source>
        <dbReference type="Proteomes" id="UP000064967"/>
    </source>
</evidence>
<reference evidence="1 2" key="1">
    <citation type="submission" date="2015-08" db="EMBL/GenBank/DDBJ databases">
        <authorList>
            <person name="Babu N.S."/>
            <person name="Beckwith C.J."/>
            <person name="Beseler K.G."/>
            <person name="Brison A."/>
            <person name="Carone J.V."/>
            <person name="Caskin T.P."/>
            <person name="Diamond M."/>
            <person name="Durham M.E."/>
            <person name="Foxe J.M."/>
            <person name="Go M."/>
            <person name="Henderson B.A."/>
            <person name="Jones I.B."/>
            <person name="McGettigan J.A."/>
            <person name="Micheletti S.J."/>
            <person name="Nasrallah M.E."/>
            <person name="Ortiz D."/>
            <person name="Piller C.R."/>
            <person name="Privatt S.R."/>
            <person name="Schneider S.L."/>
            <person name="Sharp S."/>
            <person name="Smith T.C."/>
            <person name="Stanton J.D."/>
            <person name="Ullery H.E."/>
            <person name="Wilson R.J."/>
            <person name="Serrano M.G."/>
            <person name="Buck G."/>
            <person name="Lee V."/>
            <person name="Wang Y."/>
            <person name="Carvalho R."/>
            <person name="Voegtly L."/>
            <person name="Shi R."/>
            <person name="Duckworth R."/>
            <person name="Johnson A."/>
            <person name="Loviza R."/>
            <person name="Walstead R."/>
            <person name="Shah Z."/>
            <person name="Kiflezghi M."/>
            <person name="Wade K."/>
            <person name="Ball S.L."/>
            <person name="Bradley K.W."/>
            <person name="Asai D.J."/>
            <person name="Bowman C.A."/>
            <person name="Russell D.A."/>
            <person name="Pope W.H."/>
            <person name="Jacobs-Sera D."/>
            <person name="Hendrix R.W."/>
            <person name="Hatfull G.F."/>
        </authorList>
    </citation>
    <scope>NUCLEOTIDE SEQUENCE [LARGE SCALE GENOMIC DNA]</scope>
    <source>
        <strain evidence="1 2">DSM 27648</strain>
    </source>
</reference>
<dbReference type="STRING" id="1391654.AKJ09_04137"/>
<keyword evidence="2" id="KW-1185">Reference proteome</keyword>
<gene>
    <name evidence="1" type="ORF">AKJ09_04137</name>
</gene>
<name>A0A0K1PVB4_9BACT</name>
<organism evidence="1 2">
    <name type="scientific">Labilithrix luteola</name>
    <dbReference type="NCBI Taxonomy" id="1391654"/>
    <lineage>
        <taxon>Bacteria</taxon>
        <taxon>Pseudomonadati</taxon>
        <taxon>Myxococcota</taxon>
        <taxon>Polyangia</taxon>
        <taxon>Polyangiales</taxon>
        <taxon>Labilitrichaceae</taxon>
        <taxon>Labilithrix</taxon>
    </lineage>
</organism>
<evidence type="ECO:0000313" key="1">
    <source>
        <dbReference type="EMBL" id="AKU97473.1"/>
    </source>
</evidence>
<protein>
    <recommendedName>
        <fullName evidence="3">HEAT repeat domain-containing protein</fullName>
    </recommendedName>
</protein>
<sequence>MGGTMRQRAFGNWRRSAVLAVGLTTFAGSTVGCRVAESDVKRWETTQHGPYKLVAVVTHDKYGWDLRTDAALSLIRMPPRGGVRQGIGFLVDKYKDDEGQTREGALNQLGEEARRQVVDRMAPELINQLKTPPPARTPEGRLPPDPTIAYKDAAFAMLTHEPPLVSNEATRAQLKDALIHWAQTGFEDRIENGAQQFGLEQMMHWLGPESVRTLPGIINENTARLDRIAGLVNDVGDDQAKQKASEALVALATRYTSKDWLDAQTKVVKDSNAKNNIKADDNQVAGQVDKIQERRLTEEVFPAMKKVGGRPAIDYLFSYAANGQNPAERRKLALAALEGRVDKNNPADLDRVFAIAKNDDTPDAVRDVAFARLGEFPKEQIVPKLYTIFDAKHWKVRWVAASLVLKTMSTKQVHEFMSHLPKTPATKMGMTEPLSYGELIRKMEPANGEPKPRDVIMPYLGSKEFGAKMTALGFFWEGKKADHGIVEPYSADKTALPKCDKEDDCSWQCDVPKAGSKDPKETEPKELTTVGEFVKFCLVPSMEK</sequence>